<sequence length="99" mass="11444">MTQEKLKEGDCHYLREANAEVAWWRYVKDEAGNIMTDEFGEKIRESNARMVKWSDGSLSLHVGSEIFEISSVPIKNIVTCTSVKAQFYRDRLCLKQVDI</sequence>
<protein>
    <submittedName>
        <fullName evidence="1">Uncharacterized protein</fullName>
    </submittedName>
</protein>
<name>A0A7J7K4V1_BUGNE</name>
<dbReference type="Pfam" id="PF04004">
    <property type="entry name" value="Leo1"/>
    <property type="match status" value="1"/>
</dbReference>
<dbReference type="Proteomes" id="UP000593567">
    <property type="component" value="Unassembled WGS sequence"/>
</dbReference>
<proteinExistence type="predicted"/>
<dbReference type="PANTHER" id="PTHR23146">
    <property type="entry name" value="LEO1 PROTEIN"/>
    <property type="match status" value="1"/>
</dbReference>
<dbReference type="PANTHER" id="PTHR23146:SF0">
    <property type="entry name" value="RNA POLYMERASE-ASSOCIATED PROTEIN LEO1"/>
    <property type="match status" value="1"/>
</dbReference>
<keyword evidence="2" id="KW-1185">Reference proteome</keyword>
<comment type="caution">
    <text evidence="1">The sequence shown here is derived from an EMBL/GenBank/DDBJ whole genome shotgun (WGS) entry which is preliminary data.</text>
</comment>
<dbReference type="GO" id="GO:1990269">
    <property type="term" value="F:RNA polymerase II C-terminal domain phosphoserine binding"/>
    <property type="evidence" value="ECO:0007669"/>
    <property type="project" value="TreeGrafter"/>
</dbReference>
<dbReference type="OrthoDB" id="20844at2759"/>
<dbReference type="GO" id="GO:0016593">
    <property type="term" value="C:Cdc73/Paf1 complex"/>
    <property type="evidence" value="ECO:0007669"/>
    <property type="project" value="InterPro"/>
</dbReference>
<dbReference type="EMBL" id="VXIV02001266">
    <property type="protein sequence ID" value="KAF6033669.1"/>
    <property type="molecule type" value="Genomic_DNA"/>
</dbReference>
<dbReference type="AlphaFoldDB" id="A0A7J7K4V1"/>
<evidence type="ECO:0000313" key="2">
    <source>
        <dbReference type="Proteomes" id="UP000593567"/>
    </source>
</evidence>
<dbReference type="GO" id="GO:0032968">
    <property type="term" value="P:positive regulation of transcription elongation by RNA polymerase II"/>
    <property type="evidence" value="ECO:0007669"/>
    <property type="project" value="TreeGrafter"/>
</dbReference>
<accession>A0A7J7K4V1</accession>
<gene>
    <name evidence="1" type="ORF">EB796_008020</name>
</gene>
<evidence type="ECO:0000313" key="1">
    <source>
        <dbReference type="EMBL" id="KAF6033669.1"/>
    </source>
</evidence>
<organism evidence="1 2">
    <name type="scientific">Bugula neritina</name>
    <name type="common">Brown bryozoan</name>
    <name type="synonym">Sertularia neritina</name>
    <dbReference type="NCBI Taxonomy" id="10212"/>
    <lineage>
        <taxon>Eukaryota</taxon>
        <taxon>Metazoa</taxon>
        <taxon>Spiralia</taxon>
        <taxon>Lophotrochozoa</taxon>
        <taxon>Bryozoa</taxon>
        <taxon>Gymnolaemata</taxon>
        <taxon>Cheilostomatida</taxon>
        <taxon>Flustrina</taxon>
        <taxon>Buguloidea</taxon>
        <taxon>Bugulidae</taxon>
        <taxon>Bugula</taxon>
    </lineage>
</organism>
<dbReference type="GO" id="GO:0006368">
    <property type="term" value="P:transcription elongation by RNA polymerase II"/>
    <property type="evidence" value="ECO:0007669"/>
    <property type="project" value="InterPro"/>
</dbReference>
<dbReference type="InterPro" id="IPR007149">
    <property type="entry name" value="Leo1"/>
</dbReference>
<reference evidence="1" key="1">
    <citation type="submission" date="2020-06" db="EMBL/GenBank/DDBJ databases">
        <title>Draft genome of Bugula neritina, a colonial animal packing powerful symbionts and potential medicines.</title>
        <authorList>
            <person name="Rayko M."/>
        </authorList>
    </citation>
    <scope>NUCLEOTIDE SEQUENCE [LARGE SCALE GENOMIC DNA]</scope>
    <source>
        <strain evidence="1">Kwan_BN1</strain>
    </source>
</reference>